<feature type="domain" description="MgtC/SapB/SrpB/YhiD N-terminal" evidence="8">
    <location>
        <begin position="10"/>
        <end position="134"/>
    </location>
</feature>
<keyword evidence="4 7" id="KW-0812">Transmembrane</keyword>
<keyword evidence="6 7" id="KW-0472">Membrane</keyword>
<dbReference type="STRING" id="1790137.AXE80_02610"/>
<dbReference type="EMBL" id="CP014224">
    <property type="protein sequence ID" value="ANW95242.1"/>
    <property type="molecule type" value="Genomic_DNA"/>
</dbReference>
<comment type="subcellular location">
    <subcellularLocation>
        <location evidence="1">Cell membrane</location>
        <topology evidence="1">Multi-pass membrane protein</topology>
    </subcellularLocation>
</comment>
<evidence type="ECO:0000256" key="1">
    <source>
        <dbReference type="ARBA" id="ARBA00004651"/>
    </source>
</evidence>
<feature type="transmembrane region" description="Helical" evidence="7">
    <location>
        <begin position="94"/>
        <end position="113"/>
    </location>
</feature>
<dbReference type="GO" id="GO:0005886">
    <property type="term" value="C:plasma membrane"/>
    <property type="evidence" value="ECO:0007669"/>
    <property type="project" value="UniProtKB-SubCell"/>
</dbReference>
<keyword evidence="5 7" id="KW-1133">Transmembrane helix</keyword>
<dbReference type="RefSeq" id="WP_068824347.1">
    <property type="nucleotide sequence ID" value="NZ_CP014224.1"/>
</dbReference>
<feature type="transmembrane region" description="Helical" evidence="7">
    <location>
        <begin position="35"/>
        <end position="53"/>
    </location>
</feature>
<evidence type="ECO:0000256" key="5">
    <source>
        <dbReference type="ARBA" id="ARBA00022989"/>
    </source>
</evidence>
<evidence type="ECO:0000313" key="10">
    <source>
        <dbReference type="Proteomes" id="UP000092967"/>
    </source>
</evidence>
<organism evidence="9 10">
    <name type="scientific">Wenyingzhuangia fucanilytica</name>
    <dbReference type="NCBI Taxonomy" id="1790137"/>
    <lineage>
        <taxon>Bacteria</taxon>
        <taxon>Pseudomonadati</taxon>
        <taxon>Bacteroidota</taxon>
        <taxon>Flavobacteriia</taxon>
        <taxon>Flavobacteriales</taxon>
        <taxon>Flavobacteriaceae</taxon>
        <taxon>Wenyingzhuangia</taxon>
    </lineage>
</organism>
<dbReference type="Proteomes" id="UP000092967">
    <property type="component" value="Chromosome"/>
</dbReference>
<dbReference type="PANTHER" id="PTHR33778">
    <property type="entry name" value="PROTEIN MGTC"/>
    <property type="match status" value="1"/>
</dbReference>
<dbReference type="KEGG" id="wfu:AXE80_02610"/>
<dbReference type="PRINTS" id="PR01837">
    <property type="entry name" value="MGTCSAPBPROT"/>
</dbReference>
<comment type="similarity">
    <text evidence="2">Belongs to the MgtC/SapB family.</text>
</comment>
<dbReference type="PANTHER" id="PTHR33778:SF3">
    <property type="entry name" value="PROTEIN MGTC"/>
    <property type="match status" value="1"/>
</dbReference>
<feature type="transmembrane region" description="Helical" evidence="7">
    <location>
        <begin position="65"/>
        <end position="82"/>
    </location>
</feature>
<evidence type="ECO:0000259" key="8">
    <source>
        <dbReference type="Pfam" id="PF02308"/>
    </source>
</evidence>
<accession>A0A1B1Y383</accession>
<dbReference type="InterPro" id="IPR003416">
    <property type="entry name" value="MgtC/SapB/SrpB/YhiD_fam"/>
</dbReference>
<name>A0A1B1Y383_9FLAO</name>
<evidence type="ECO:0000256" key="4">
    <source>
        <dbReference type="ARBA" id="ARBA00022692"/>
    </source>
</evidence>
<dbReference type="Pfam" id="PF02308">
    <property type="entry name" value="MgtC"/>
    <property type="match status" value="1"/>
</dbReference>
<evidence type="ECO:0000256" key="6">
    <source>
        <dbReference type="ARBA" id="ARBA00023136"/>
    </source>
</evidence>
<gene>
    <name evidence="9" type="ORF">AXE80_02610</name>
</gene>
<evidence type="ECO:0000256" key="3">
    <source>
        <dbReference type="ARBA" id="ARBA00022475"/>
    </source>
</evidence>
<keyword evidence="3" id="KW-1003">Cell membrane</keyword>
<dbReference type="AlphaFoldDB" id="A0A1B1Y383"/>
<keyword evidence="10" id="KW-1185">Reference proteome</keyword>
<sequence length="141" mass="15228">MDIKDFIIRLIVALLAGLCIGFERQWRHKSAGLKTNMLVSAGSAIFVLLSVRFSELNTDVDVTRIVAQVVTGVGFLGAGVIFREGTNVHGLTSAATIWCSAAIGCVAATGFYLETFVCTLLVIIVNVVINPIDNWLKDRKS</sequence>
<evidence type="ECO:0000256" key="2">
    <source>
        <dbReference type="ARBA" id="ARBA00009298"/>
    </source>
</evidence>
<reference evidence="9 10" key="1">
    <citation type="submission" date="2016-02" db="EMBL/GenBank/DDBJ databases">
        <authorList>
            <person name="Wen L."/>
            <person name="He K."/>
            <person name="Yang H."/>
        </authorList>
    </citation>
    <scope>NUCLEOTIDE SEQUENCE [LARGE SCALE GENOMIC DNA]</scope>
    <source>
        <strain evidence="9 10">CZ1127</strain>
    </source>
</reference>
<evidence type="ECO:0000256" key="7">
    <source>
        <dbReference type="SAM" id="Phobius"/>
    </source>
</evidence>
<proteinExistence type="inferred from homology"/>
<feature type="transmembrane region" description="Helical" evidence="7">
    <location>
        <begin position="6"/>
        <end position="23"/>
    </location>
</feature>
<evidence type="ECO:0000313" key="9">
    <source>
        <dbReference type="EMBL" id="ANW95242.1"/>
    </source>
</evidence>
<dbReference type="OrthoDB" id="9811198at2"/>
<protein>
    <submittedName>
        <fullName evidence="9">Magnesium transporter MgtC</fullName>
    </submittedName>
</protein>
<dbReference type="InterPro" id="IPR049177">
    <property type="entry name" value="MgtC_SapB_SrpB_YhiD_N"/>
</dbReference>